<keyword evidence="4" id="KW-1185">Reference proteome</keyword>
<dbReference type="InterPro" id="IPR032640">
    <property type="entry name" value="AMPK1_CBM"/>
</dbReference>
<dbReference type="InterPro" id="IPR013783">
    <property type="entry name" value="Ig-like_fold"/>
</dbReference>
<comment type="caution">
    <text evidence="3">The sequence shown here is derived from an EMBL/GenBank/DDBJ whole genome shotgun (WGS) entry which is preliminary data.</text>
</comment>
<dbReference type="AlphaFoldDB" id="A0AAD7KQ01"/>
<dbReference type="EMBL" id="JARAOO010000014">
    <property type="protein sequence ID" value="KAJ7943536.1"/>
    <property type="molecule type" value="Genomic_DNA"/>
</dbReference>
<feature type="signal peptide" evidence="1">
    <location>
        <begin position="1"/>
        <end position="34"/>
    </location>
</feature>
<evidence type="ECO:0000256" key="1">
    <source>
        <dbReference type="SAM" id="SignalP"/>
    </source>
</evidence>
<dbReference type="InterPro" id="IPR014756">
    <property type="entry name" value="Ig_E-set"/>
</dbReference>
<dbReference type="Gene3D" id="2.60.40.10">
    <property type="entry name" value="Immunoglobulins"/>
    <property type="match status" value="1"/>
</dbReference>
<evidence type="ECO:0000313" key="4">
    <source>
        <dbReference type="Proteomes" id="UP001163823"/>
    </source>
</evidence>
<dbReference type="GO" id="GO:0016301">
    <property type="term" value="F:kinase activity"/>
    <property type="evidence" value="ECO:0007669"/>
    <property type="project" value="UniProtKB-KW"/>
</dbReference>
<dbReference type="GO" id="GO:0009507">
    <property type="term" value="C:chloroplast"/>
    <property type="evidence" value="ECO:0007669"/>
    <property type="project" value="UniProtKB-ARBA"/>
</dbReference>
<gene>
    <name evidence="3" type="ORF">O6P43_033069</name>
</gene>
<evidence type="ECO:0000259" key="2">
    <source>
        <dbReference type="Pfam" id="PF16561"/>
    </source>
</evidence>
<name>A0AAD7KQ01_QUISA</name>
<evidence type="ECO:0000313" key="3">
    <source>
        <dbReference type="EMBL" id="KAJ7943536.1"/>
    </source>
</evidence>
<dbReference type="PANTHER" id="PTHR47434">
    <property type="entry name" value="PROTEIN PTST HOMOLOG 3, CHLOROPLASTIC"/>
    <property type="match status" value="1"/>
</dbReference>
<proteinExistence type="predicted"/>
<keyword evidence="3" id="KW-0808">Transferase</keyword>
<accession>A0AAD7KQ01</accession>
<keyword evidence="1" id="KW-0732">Signal</keyword>
<keyword evidence="3" id="KW-0418">Kinase</keyword>
<feature type="chain" id="PRO_5042260495" evidence="1">
    <location>
        <begin position="35"/>
        <end position="103"/>
    </location>
</feature>
<reference evidence="3" key="1">
    <citation type="journal article" date="2023" name="Science">
        <title>Elucidation of the pathway for biosynthesis of saponin adjuvants from the soapbark tree.</title>
        <authorList>
            <person name="Reed J."/>
            <person name="Orme A."/>
            <person name="El-Demerdash A."/>
            <person name="Owen C."/>
            <person name="Martin L.B.B."/>
            <person name="Misra R.C."/>
            <person name="Kikuchi S."/>
            <person name="Rejzek M."/>
            <person name="Martin A.C."/>
            <person name="Harkess A."/>
            <person name="Leebens-Mack J."/>
            <person name="Louveau T."/>
            <person name="Stephenson M.J."/>
            <person name="Osbourn A."/>
        </authorList>
    </citation>
    <scope>NUCLEOTIDE SEQUENCE</scope>
    <source>
        <strain evidence="3">S10</strain>
    </source>
</reference>
<organism evidence="3 4">
    <name type="scientific">Quillaja saponaria</name>
    <name type="common">Soap bark tree</name>
    <dbReference type="NCBI Taxonomy" id="32244"/>
    <lineage>
        <taxon>Eukaryota</taxon>
        <taxon>Viridiplantae</taxon>
        <taxon>Streptophyta</taxon>
        <taxon>Embryophyta</taxon>
        <taxon>Tracheophyta</taxon>
        <taxon>Spermatophyta</taxon>
        <taxon>Magnoliopsida</taxon>
        <taxon>eudicotyledons</taxon>
        <taxon>Gunneridae</taxon>
        <taxon>Pentapetalae</taxon>
        <taxon>rosids</taxon>
        <taxon>fabids</taxon>
        <taxon>Fabales</taxon>
        <taxon>Quillajaceae</taxon>
        <taxon>Quillaja</taxon>
    </lineage>
</organism>
<dbReference type="Pfam" id="PF16561">
    <property type="entry name" value="AMPK1_CBM"/>
    <property type="match status" value="1"/>
</dbReference>
<sequence length="103" mass="11944">MHRRWWKRSRGGLTMLRVTLQLLRTACIVWPNSASEVLLAGSFDGWVTQRKMEKSNTGIFSVSLKLYPGKYEIKFIVDGKWMIDPLRPIVRNNGHENNLLTIT</sequence>
<dbReference type="PANTHER" id="PTHR47434:SF1">
    <property type="entry name" value="PROTEIN PTST HOMOLOG 2, CHLOROPLASTIC"/>
    <property type="match status" value="1"/>
</dbReference>
<dbReference type="KEGG" id="qsa:O6P43_033069"/>
<dbReference type="SUPFAM" id="SSF81296">
    <property type="entry name" value="E set domains"/>
    <property type="match status" value="1"/>
</dbReference>
<protein>
    <submittedName>
        <fullName evidence="3">5'-AMP-activated protein kinase subunit beta-2</fullName>
    </submittedName>
</protein>
<dbReference type="CDD" id="cd02859">
    <property type="entry name" value="E_set_AMPKbeta_like_N"/>
    <property type="match status" value="1"/>
</dbReference>
<dbReference type="Proteomes" id="UP001163823">
    <property type="component" value="Chromosome 14"/>
</dbReference>
<feature type="domain" description="AMP-activated protein kinase glycogen-binding" evidence="2">
    <location>
        <begin position="27"/>
        <end position="102"/>
    </location>
</feature>